<dbReference type="InterPro" id="IPR002885">
    <property type="entry name" value="PPR_rpt"/>
</dbReference>
<sequence length="817" mass="91425">MPSSLLQLILFIPRAPFSLISFSTYISTIKHTQFSQSPLPVIQNFLSLLQESSKNLILVRSIHAQIITNSLYTDQYLSSKLVKAYSEFGCFKAARYVFDQFSHPEVFLCNAMMKAYSRDGRYRETLEMFRMIRLCNLEIDSCTCTLALKACTSLSDHDTGMGIIRSGMECGMHNNQFFGSSMINFLVKFGHVEEASRLFDDMLNKDIVCWNSMINGYVQDGRSKEAFDLFFNLRGCGIRPSPVTIVSLTQACGRIGNLELAKSIHGCVLGLGMSNDTVVLTSLVDIYGKIGDIESAYLVFNRMPTKSLVSWNAMISGCIKNGLVYQSFNLFHRLMGSGGGFDSGTIVSLLQGCSQIADLESGKILHGCILRWGLELNLILSTALVDLYSKCGAIEQASCVFKCMENKNVITWTAMLVGLAQNGHAEGALKLFNQMQEEGVASNSVTLVSLVHCCAHLGFLKKGRSVHAHLTRCWFAFDVVNLTAVIDMYAKCGKIKSAEKVFNNGHVSKDVILWNSMITGYGINGYGHQAIYVYSRMIEQGITPNQTTFLALLAACSHSGLVEEGINLFNRMETDHNVKPAKKHYACAVDLLSRAGRLEEAEAFIRKMPFEPDTFVLEPLLNGCRTHKKIDIGLRTADRLLRSDIMNPGIYVMVANIYAEVRRWDAVDYIQGLMRKRGLKKTPGCSSIEVGNHLHIFLAGDDSHPNWAEIYQHLETLRLEMEASGYVPDTSCVLRDVDEQMKVKLLWGHSERLAMVFGLLSTPAGSVIRITKNLRVCRDCHIVTKYISQMVQREIIVRDVNRFHHFRDGKCSCGDYW</sequence>
<dbReference type="AlphaFoldDB" id="A0ABC8T2G4"/>
<protein>
    <recommendedName>
        <fullName evidence="4">DYW domain-containing protein</fullName>
    </recommendedName>
</protein>
<accession>A0ABC8T2G4</accession>
<dbReference type="InterPro" id="IPR046960">
    <property type="entry name" value="PPR_At4g14850-like_plant"/>
</dbReference>
<dbReference type="Pfam" id="PF20431">
    <property type="entry name" value="E_motif"/>
    <property type="match status" value="1"/>
</dbReference>
<keyword evidence="2" id="KW-0677">Repeat</keyword>
<organism evidence="5 6">
    <name type="scientific">Ilex paraguariensis</name>
    <name type="common">yerba mate</name>
    <dbReference type="NCBI Taxonomy" id="185542"/>
    <lineage>
        <taxon>Eukaryota</taxon>
        <taxon>Viridiplantae</taxon>
        <taxon>Streptophyta</taxon>
        <taxon>Embryophyta</taxon>
        <taxon>Tracheophyta</taxon>
        <taxon>Spermatophyta</taxon>
        <taxon>Magnoliopsida</taxon>
        <taxon>eudicotyledons</taxon>
        <taxon>Gunneridae</taxon>
        <taxon>Pentapetalae</taxon>
        <taxon>asterids</taxon>
        <taxon>campanulids</taxon>
        <taxon>Aquifoliales</taxon>
        <taxon>Aquifoliaceae</taxon>
        <taxon>Ilex</taxon>
    </lineage>
</organism>
<evidence type="ECO:0000256" key="3">
    <source>
        <dbReference type="PROSITE-ProRule" id="PRU00708"/>
    </source>
</evidence>
<dbReference type="Proteomes" id="UP001642360">
    <property type="component" value="Unassembled WGS sequence"/>
</dbReference>
<evidence type="ECO:0000256" key="1">
    <source>
        <dbReference type="ARBA" id="ARBA00006643"/>
    </source>
</evidence>
<dbReference type="PROSITE" id="PS51375">
    <property type="entry name" value="PPR"/>
    <property type="match status" value="5"/>
</dbReference>
<dbReference type="InterPro" id="IPR011990">
    <property type="entry name" value="TPR-like_helical_dom_sf"/>
</dbReference>
<reference evidence="5 6" key="1">
    <citation type="submission" date="2024-02" db="EMBL/GenBank/DDBJ databases">
        <authorList>
            <person name="Vignale AGUSTIN F."/>
            <person name="Sosa J E."/>
            <person name="Modenutti C."/>
        </authorList>
    </citation>
    <scope>NUCLEOTIDE SEQUENCE [LARGE SCALE GENOMIC DNA]</scope>
</reference>
<comment type="similarity">
    <text evidence="1">Belongs to the PPR family. PCMP-H subfamily.</text>
</comment>
<keyword evidence="6" id="KW-1185">Reference proteome</keyword>
<dbReference type="EMBL" id="CAUOFW020004014">
    <property type="protein sequence ID" value="CAK9163390.1"/>
    <property type="molecule type" value="Genomic_DNA"/>
</dbReference>
<feature type="repeat" description="PPR" evidence="3">
    <location>
        <begin position="510"/>
        <end position="544"/>
    </location>
</feature>
<feature type="repeat" description="PPR" evidence="3">
    <location>
        <begin position="276"/>
        <end position="310"/>
    </location>
</feature>
<dbReference type="PANTHER" id="PTHR47926">
    <property type="entry name" value="PENTATRICOPEPTIDE REPEAT-CONTAINING PROTEIN"/>
    <property type="match status" value="1"/>
</dbReference>
<dbReference type="InterPro" id="IPR032867">
    <property type="entry name" value="DYW_dom"/>
</dbReference>
<dbReference type="Pfam" id="PF14432">
    <property type="entry name" value="DYW_deaminase"/>
    <property type="match status" value="1"/>
</dbReference>
<dbReference type="FunFam" id="1.25.40.10:FF:000031">
    <property type="entry name" value="Pentatricopeptide repeat-containing protein mitochondrial"/>
    <property type="match status" value="1"/>
</dbReference>
<dbReference type="FunFam" id="1.25.40.10:FF:000343">
    <property type="entry name" value="Pentatricopeptide repeat-containing protein At3g58590"/>
    <property type="match status" value="1"/>
</dbReference>
<name>A0ABC8T2G4_9AQUA</name>
<evidence type="ECO:0000313" key="5">
    <source>
        <dbReference type="EMBL" id="CAK9163390.1"/>
    </source>
</evidence>
<dbReference type="NCBIfam" id="TIGR00756">
    <property type="entry name" value="PPR"/>
    <property type="match status" value="5"/>
</dbReference>
<proteinExistence type="inferred from homology"/>
<dbReference type="InterPro" id="IPR046848">
    <property type="entry name" value="E_motif"/>
</dbReference>
<feature type="domain" description="DYW" evidence="4">
    <location>
        <begin position="725"/>
        <end position="817"/>
    </location>
</feature>
<evidence type="ECO:0000313" key="6">
    <source>
        <dbReference type="Proteomes" id="UP001642360"/>
    </source>
</evidence>
<gene>
    <name evidence="5" type="ORF">ILEXP_LOCUS32435</name>
</gene>
<feature type="repeat" description="PPR" evidence="3">
    <location>
        <begin position="105"/>
        <end position="139"/>
    </location>
</feature>
<feature type="repeat" description="PPR" evidence="3">
    <location>
        <begin position="206"/>
        <end position="240"/>
    </location>
</feature>
<dbReference type="Pfam" id="PF01535">
    <property type="entry name" value="PPR"/>
    <property type="match status" value="5"/>
</dbReference>
<dbReference type="Pfam" id="PF13041">
    <property type="entry name" value="PPR_2"/>
    <property type="match status" value="3"/>
</dbReference>
<comment type="caution">
    <text evidence="5">The sequence shown here is derived from an EMBL/GenBank/DDBJ whole genome shotgun (WGS) entry which is preliminary data.</text>
</comment>
<dbReference type="FunFam" id="1.25.40.10:FF:000090">
    <property type="entry name" value="Pentatricopeptide repeat-containing protein, chloroplastic"/>
    <property type="match status" value="1"/>
</dbReference>
<dbReference type="Gene3D" id="1.25.40.10">
    <property type="entry name" value="Tetratricopeptide repeat domain"/>
    <property type="match status" value="5"/>
</dbReference>
<evidence type="ECO:0000256" key="2">
    <source>
        <dbReference type="ARBA" id="ARBA00022737"/>
    </source>
</evidence>
<feature type="repeat" description="PPR" evidence="3">
    <location>
        <begin position="408"/>
        <end position="442"/>
    </location>
</feature>
<evidence type="ECO:0000259" key="4">
    <source>
        <dbReference type="Pfam" id="PF14432"/>
    </source>
</evidence>